<keyword evidence="3" id="KW-0238">DNA-binding</keyword>
<accession>A0AAN7WFL8</accession>
<evidence type="ECO:0000256" key="2">
    <source>
        <dbReference type="ARBA" id="ARBA00022454"/>
    </source>
</evidence>
<organism evidence="5 6">
    <name type="scientific">Elasticomyces elasticus</name>
    <dbReference type="NCBI Taxonomy" id="574655"/>
    <lineage>
        <taxon>Eukaryota</taxon>
        <taxon>Fungi</taxon>
        <taxon>Dikarya</taxon>
        <taxon>Ascomycota</taxon>
        <taxon>Pezizomycotina</taxon>
        <taxon>Dothideomycetes</taxon>
        <taxon>Dothideomycetidae</taxon>
        <taxon>Mycosphaerellales</taxon>
        <taxon>Teratosphaeriaceae</taxon>
        <taxon>Elasticomyces</taxon>
    </lineage>
</organism>
<dbReference type="PRINTS" id="PR00622">
    <property type="entry name" value="HISTONEH3"/>
</dbReference>
<sequence>MGRTKQTVRKSTGGKAPRLQRMPKAAATSVVTTSANRSTASNSDEADEDDEEVVKRETPEEAKWDDDEAEITPADPLQRVASNQATRRSDAPPAGFDGMETPSSRKRVRSPSENEADSGRLLKRVRSSTVPDTLPTLADSRQEIKILRTHIKELHTFVQDAGVILKAPSSIRKHLDALENGSTVFAQAIREGMLDAVRGQLSGDLLSRALLPYVKKIRTLGTFPQPDAVSLAVDLVAELGEMSYGDLDTSQGRGTNDRASDVPADDLYCFFAKKRRRQDAEWNFQPFLQDMGSVSKQLAKYGNRQFFVNSLAMMRGWK</sequence>
<feature type="compositionally biased region" description="Basic and acidic residues" evidence="4">
    <location>
        <begin position="53"/>
        <end position="62"/>
    </location>
</feature>
<evidence type="ECO:0000256" key="1">
    <source>
        <dbReference type="ARBA" id="ARBA00004286"/>
    </source>
</evidence>
<dbReference type="Proteomes" id="UP001310594">
    <property type="component" value="Unassembled WGS sequence"/>
</dbReference>
<protein>
    <submittedName>
        <fullName evidence="5">Uncharacterized protein</fullName>
    </submittedName>
</protein>
<dbReference type="GO" id="GO:0003677">
    <property type="term" value="F:DNA binding"/>
    <property type="evidence" value="ECO:0007669"/>
    <property type="project" value="InterPro"/>
</dbReference>
<keyword evidence="3" id="KW-0544">Nucleosome core</keyword>
<proteinExistence type="predicted"/>
<evidence type="ECO:0000313" key="6">
    <source>
        <dbReference type="Proteomes" id="UP001310594"/>
    </source>
</evidence>
<feature type="region of interest" description="Disordered" evidence="4">
    <location>
        <begin position="1"/>
        <end position="134"/>
    </location>
</feature>
<evidence type="ECO:0000256" key="3">
    <source>
        <dbReference type="ARBA" id="ARBA00023269"/>
    </source>
</evidence>
<dbReference type="EMBL" id="JAVRQU010000004">
    <property type="protein sequence ID" value="KAK5703794.1"/>
    <property type="molecule type" value="Genomic_DNA"/>
</dbReference>
<gene>
    <name evidence="5" type="ORF">LTR97_002807</name>
</gene>
<feature type="compositionally biased region" description="Low complexity" evidence="4">
    <location>
        <begin position="25"/>
        <end position="43"/>
    </location>
</feature>
<keyword evidence="2" id="KW-0158">Chromosome</keyword>
<dbReference type="AlphaFoldDB" id="A0AAN7WFL8"/>
<dbReference type="GO" id="GO:0000786">
    <property type="term" value="C:nucleosome"/>
    <property type="evidence" value="ECO:0007669"/>
    <property type="project" value="UniProtKB-KW"/>
</dbReference>
<comment type="caution">
    <text evidence="5">The sequence shown here is derived from an EMBL/GenBank/DDBJ whole genome shotgun (WGS) entry which is preliminary data.</text>
</comment>
<comment type="subcellular location">
    <subcellularLocation>
        <location evidence="1">Chromosome</location>
    </subcellularLocation>
</comment>
<dbReference type="InterPro" id="IPR000164">
    <property type="entry name" value="Histone_H3/CENP-A"/>
</dbReference>
<reference evidence="5" key="1">
    <citation type="submission" date="2023-08" db="EMBL/GenBank/DDBJ databases">
        <title>Black Yeasts Isolated from many extreme environments.</title>
        <authorList>
            <person name="Coleine C."/>
            <person name="Stajich J.E."/>
            <person name="Selbmann L."/>
        </authorList>
    </citation>
    <scope>NUCLEOTIDE SEQUENCE</scope>
    <source>
        <strain evidence="5">CCFEE 5810</strain>
    </source>
</reference>
<evidence type="ECO:0000313" key="5">
    <source>
        <dbReference type="EMBL" id="KAK5703794.1"/>
    </source>
</evidence>
<dbReference type="GO" id="GO:0030527">
    <property type="term" value="F:structural constituent of chromatin"/>
    <property type="evidence" value="ECO:0007669"/>
    <property type="project" value="InterPro"/>
</dbReference>
<evidence type="ECO:0000256" key="4">
    <source>
        <dbReference type="SAM" id="MobiDB-lite"/>
    </source>
</evidence>
<name>A0AAN7WFL8_9PEZI</name>